<dbReference type="InterPro" id="IPR008030">
    <property type="entry name" value="NmrA-like"/>
</dbReference>
<dbReference type="InterPro" id="IPR036291">
    <property type="entry name" value="NAD(P)-bd_dom_sf"/>
</dbReference>
<gene>
    <name evidence="4" type="ORF">B0A54_00397</name>
</gene>
<evidence type="ECO:0000256" key="1">
    <source>
        <dbReference type="ARBA" id="ARBA00022857"/>
    </source>
</evidence>
<evidence type="ECO:0000259" key="3">
    <source>
        <dbReference type="Pfam" id="PF05368"/>
    </source>
</evidence>
<dbReference type="InterPro" id="IPR045312">
    <property type="entry name" value="PCBER-like"/>
</dbReference>
<organism evidence="4 5">
    <name type="scientific">Friedmanniomyces endolithicus</name>
    <dbReference type="NCBI Taxonomy" id="329885"/>
    <lineage>
        <taxon>Eukaryota</taxon>
        <taxon>Fungi</taxon>
        <taxon>Dikarya</taxon>
        <taxon>Ascomycota</taxon>
        <taxon>Pezizomycotina</taxon>
        <taxon>Dothideomycetes</taxon>
        <taxon>Dothideomycetidae</taxon>
        <taxon>Mycosphaerellales</taxon>
        <taxon>Teratosphaeriaceae</taxon>
        <taxon>Friedmanniomyces</taxon>
    </lineage>
</organism>
<dbReference type="GO" id="GO:0016491">
    <property type="term" value="F:oxidoreductase activity"/>
    <property type="evidence" value="ECO:0007669"/>
    <property type="project" value="UniProtKB-KW"/>
</dbReference>
<dbReference type="Pfam" id="PF05368">
    <property type="entry name" value="NmrA"/>
    <property type="match status" value="1"/>
</dbReference>
<evidence type="ECO:0000256" key="2">
    <source>
        <dbReference type="ARBA" id="ARBA00023002"/>
    </source>
</evidence>
<dbReference type="OrthoDB" id="9984533at2759"/>
<evidence type="ECO:0000313" key="4">
    <source>
        <dbReference type="EMBL" id="TKA49728.1"/>
    </source>
</evidence>
<dbReference type="PANTHER" id="PTHR47706">
    <property type="entry name" value="NMRA-LIKE FAMILY PROTEIN"/>
    <property type="match status" value="1"/>
</dbReference>
<evidence type="ECO:0000313" key="5">
    <source>
        <dbReference type="Proteomes" id="UP000310066"/>
    </source>
</evidence>
<dbReference type="InterPro" id="IPR051609">
    <property type="entry name" value="NmrA/Isoflavone_reductase-like"/>
</dbReference>
<sequence length="299" mass="33225">MPPIKNVALLGADGQLGSAILHALLSAKYTVTVLKRHSSKSPDSYPAPVTVNRFPDDLEPHALASALQGQHALIASIKGSQTAIQQRLAEACLTSNVQRFIPADFGSCDSSTALTQDLVPLYKRKAELRAYLQDLTTRHPAFSWTSLVCGHFFDWSLEFVHLWPAEHRADILDDGETRFSMSTLSRVAEATVRILERPAETRNRMLFVQSFCLTQREIIAAYEAVMGREWEVVTFESGKFRDEQKAKAEAGDAGANEELVWYLGTVDADWRSREDFAMKLLGLEDEGLKEAVQKVVSGL</sequence>
<dbReference type="Proteomes" id="UP000310066">
    <property type="component" value="Unassembled WGS sequence"/>
</dbReference>
<comment type="caution">
    <text evidence="4">The sequence shown here is derived from an EMBL/GenBank/DDBJ whole genome shotgun (WGS) entry which is preliminary data.</text>
</comment>
<dbReference type="SUPFAM" id="SSF51735">
    <property type="entry name" value="NAD(P)-binding Rossmann-fold domains"/>
    <property type="match status" value="1"/>
</dbReference>
<dbReference type="Gene3D" id="3.40.50.720">
    <property type="entry name" value="NAD(P)-binding Rossmann-like Domain"/>
    <property type="match status" value="1"/>
</dbReference>
<dbReference type="CDD" id="cd05259">
    <property type="entry name" value="PCBER_SDR_a"/>
    <property type="match status" value="1"/>
</dbReference>
<dbReference type="AlphaFoldDB" id="A0A4U0VKG3"/>
<keyword evidence="2" id="KW-0560">Oxidoreductase</keyword>
<protein>
    <recommendedName>
        <fullName evidence="3">NmrA-like domain-containing protein</fullName>
    </recommendedName>
</protein>
<proteinExistence type="predicted"/>
<reference evidence="4 5" key="1">
    <citation type="submission" date="2017-03" db="EMBL/GenBank/DDBJ databases">
        <title>Genomes of endolithic fungi from Antarctica.</title>
        <authorList>
            <person name="Coleine C."/>
            <person name="Masonjones S."/>
            <person name="Stajich J.E."/>
        </authorList>
    </citation>
    <scope>NUCLEOTIDE SEQUENCE [LARGE SCALE GENOMIC DNA]</scope>
    <source>
        <strain evidence="4 5">CCFEE 5311</strain>
    </source>
</reference>
<keyword evidence="1" id="KW-0521">NADP</keyword>
<feature type="domain" description="NmrA-like" evidence="3">
    <location>
        <begin position="5"/>
        <end position="234"/>
    </location>
</feature>
<dbReference type="PANTHER" id="PTHR47706:SF9">
    <property type="entry name" value="NMRA-LIKE DOMAIN-CONTAINING PROTEIN-RELATED"/>
    <property type="match status" value="1"/>
</dbReference>
<dbReference type="STRING" id="329885.A0A4U0VKG3"/>
<dbReference type="Gene3D" id="3.90.25.10">
    <property type="entry name" value="UDP-galactose 4-epimerase, domain 1"/>
    <property type="match status" value="1"/>
</dbReference>
<name>A0A4U0VKG3_9PEZI</name>
<dbReference type="EMBL" id="NAJP01000001">
    <property type="protein sequence ID" value="TKA49728.1"/>
    <property type="molecule type" value="Genomic_DNA"/>
</dbReference>
<accession>A0A4U0VKG3</accession>